<feature type="compositionally biased region" description="Polar residues" evidence="1">
    <location>
        <begin position="34"/>
        <end position="43"/>
    </location>
</feature>
<evidence type="ECO:0000256" key="1">
    <source>
        <dbReference type="SAM" id="MobiDB-lite"/>
    </source>
</evidence>
<dbReference type="Proteomes" id="UP001153712">
    <property type="component" value="Chromosome 4"/>
</dbReference>
<proteinExistence type="predicted"/>
<keyword evidence="4" id="KW-1185">Reference proteome</keyword>
<feature type="region of interest" description="Disordered" evidence="1">
    <location>
        <begin position="29"/>
        <end position="50"/>
    </location>
</feature>
<sequence>MQNRVIFQILLLCIVGIYLATSAEIRQQHKYKRATTNSTNSTLKQRRKATTPKPGFFRTLFSVVYEQYQDTRDTIGTVNKLVNDNFLPENGSADTTTPVPGSNSTTTEDTRISRAEFNKIILRNLRGLRNLFQVELKQSLKQSETNYNEFRKNVTKEIGKFL</sequence>
<dbReference type="EMBL" id="OU900097">
    <property type="protein sequence ID" value="CAG9861569.1"/>
    <property type="molecule type" value="Genomic_DNA"/>
</dbReference>
<feature type="chain" id="PRO_5040420686" evidence="2">
    <location>
        <begin position="23"/>
        <end position="162"/>
    </location>
</feature>
<accession>A0A9N9XNY1</accession>
<evidence type="ECO:0000313" key="4">
    <source>
        <dbReference type="Proteomes" id="UP001153712"/>
    </source>
</evidence>
<feature type="compositionally biased region" description="Polar residues" evidence="1">
    <location>
        <begin position="92"/>
        <end position="107"/>
    </location>
</feature>
<reference evidence="3" key="1">
    <citation type="submission" date="2022-01" db="EMBL/GenBank/DDBJ databases">
        <authorList>
            <person name="King R."/>
        </authorList>
    </citation>
    <scope>NUCLEOTIDE SEQUENCE</scope>
</reference>
<dbReference type="AlphaFoldDB" id="A0A9N9XNY1"/>
<dbReference type="OrthoDB" id="6623312at2759"/>
<evidence type="ECO:0000313" key="3">
    <source>
        <dbReference type="EMBL" id="CAG9861569.1"/>
    </source>
</evidence>
<keyword evidence="2" id="KW-0732">Signal</keyword>
<organism evidence="3 4">
    <name type="scientific">Phyllotreta striolata</name>
    <name type="common">Striped flea beetle</name>
    <name type="synonym">Crioceris striolata</name>
    <dbReference type="NCBI Taxonomy" id="444603"/>
    <lineage>
        <taxon>Eukaryota</taxon>
        <taxon>Metazoa</taxon>
        <taxon>Ecdysozoa</taxon>
        <taxon>Arthropoda</taxon>
        <taxon>Hexapoda</taxon>
        <taxon>Insecta</taxon>
        <taxon>Pterygota</taxon>
        <taxon>Neoptera</taxon>
        <taxon>Endopterygota</taxon>
        <taxon>Coleoptera</taxon>
        <taxon>Polyphaga</taxon>
        <taxon>Cucujiformia</taxon>
        <taxon>Chrysomeloidea</taxon>
        <taxon>Chrysomelidae</taxon>
        <taxon>Galerucinae</taxon>
        <taxon>Alticini</taxon>
        <taxon>Phyllotreta</taxon>
    </lineage>
</organism>
<protein>
    <submittedName>
        <fullName evidence="3">Uncharacterized protein</fullName>
    </submittedName>
</protein>
<feature type="region of interest" description="Disordered" evidence="1">
    <location>
        <begin position="89"/>
        <end position="109"/>
    </location>
</feature>
<gene>
    <name evidence="3" type="ORF">PHYEVI_LOCUS7904</name>
</gene>
<feature type="signal peptide" evidence="2">
    <location>
        <begin position="1"/>
        <end position="22"/>
    </location>
</feature>
<evidence type="ECO:0000256" key="2">
    <source>
        <dbReference type="SAM" id="SignalP"/>
    </source>
</evidence>
<name>A0A9N9XNY1_PHYSR</name>